<keyword evidence="5" id="KW-0411">Iron-sulfur</keyword>
<proteinExistence type="predicted"/>
<comment type="caution">
    <text evidence="6">The sequence shown here is derived from an EMBL/GenBank/DDBJ whole genome shotgun (WGS) entry which is preliminary data.</text>
</comment>
<dbReference type="EMBL" id="PNYC01000021">
    <property type="protein sequence ID" value="PMS32632.1"/>
    <property type="molecule type" value="Genomic_DNA"/>
</dbReference>
<dbReference type="OrthoDB" id="164224at2"/>
<dbReference type="PANTHER" id="PTHR36923:SF3">
    <property type="entry name" value="FERREDOXIN"/>
    <property type="match status" value="1"/>
</dbReference>
<keyword evidence="2" id="KW-0479">Metal-binding</keyword>
<keyword evidence="1" id="KW-0813">Transport</keyword>
<evidence type="ECO:0000313" key="7">
    <source>
        <dbReference type="Proteomes" id="UP000235777"/>
    </source>
</evidence>
<evidence type="ECO:0000256" key="4">
    <source>
        <dbReference type="ARBA" id="ARBA00023004"/>
    </source>
</evidence>
<evidence type="ECO:0000313" key="6">
    <source>
        <dbReference type="EMBL" id="PMS32632.1"/>
    </source>
</evidence>
<evidence type="ECO:0000256" key="2">
    <source>
        <dbReference type="ARBA" id="ARBA00022723"/>
    </source>
</evidence>
<dbReference type="Proteomes" id="UP000235777">
    <property type="component" value="Unassembled WGS sequence"/>
</dbReference>
<keyword evidence="4" id="KW-0408">Iron</keyword>
<dbReference type="GO" id="GO:0051536">
    <property type="term" value="F:iron-sulfur cluster binding"/>
    <property type="evidence" value="ECO:0007669"/>
    <property type="project" value="UniProtKB-KW"/>
</dbReference>
<dbReference type="SUPFAM" id="SSF54862">
    <property type="entry name" value="4Fe-4S ferredoxins"/>
    <property type="match status" value="1"/>
</dbReference>
<dbReference type="RefSeq" id="WP_083925691.1">
    <property type="nucleotide sequence ID" value="NZ_KB890180.1"/>
</dbReference>
<keyword evidence="3" id="KW-0249">Electron transport</keyword>
<evidence type="ECO:0000256" key="3">
    <source>
        <dbReference type="ARBA" id="ARBA00022982"/>
    </source>
</evidence>
<name>A0A2N7WTG7_9BURK</name>
<dbReference type="STRING" id="863227.GCA_000373005_03288"/>
<dbReference type="GO" id="GO:0046872">
    <property type="term" value="F:metal ion binding"/>
    <property type="evidence" value="ECO:0007669"/>
    <property type="project" value="UniProtKB-KW"/>
</dbReference>
<keyword evidence="7" id="KW-1185">Reference proteome</keyword>
<dbReference type="Pfam" id="PF13370">
    <property type="entry name" value="Fer4_13"/>
    <property type="match status" value="1"/>
</dbReference>
<dbReference type="PANTHER" id="PTHR36923">
    <property type="entry name" value="FERREDOXIN"/>
    <property type="match status" value="1"/>
</dbReference>
<sequence length="65" mass="7125">MKIVIRRETCISGGQCVSVAPELFEQDENGQVVLIKLDPSDADIQKAKEAEFLCPSRSISVEESS</sequence>
<dbReference type="InterPro" id="IPR051269">
    <property type="entry name" value="Fe-S_cluster_ET"/>
</dbReference>
<dbReference type="AlphaFoldDB" id="A0A2N7WTG7"/>
<gene>
    <name evidence="6" type="ORF">C0Z20_26025</name>
</gene>
<protein>
    <submittedName>
        <fullName evidence="6">Ferredoxin</fullName>
    </submittedName>
</protein>
<dbReference type="Gene3D" id="3.30.70.20">
    <property type="match status" value="1"/>
</dbReference>
<evidence type="ECO:0000256" key="5">
    <source>
        <dbReference type="ARBA" id="ARBA00023014"/>
    </source>
</evidence>
<reference evidence="6 7" key="1">
    <citation type="submission" date="2018-01" db="EMBL/GenBank/DDBJ databases">
        <title>Whole genome analyses suggest that Burkholderia sensu lato contains two further novel genera in the rhizoxinica-symbiotica group Mycetohabitans gen. nov., and Trinickia gen. nov.: implications for the evolution of diazotrophy and nodulation in the Burkholderiaceae.</title>
        <authorList>
            <person name="Estrada-de los Santos P."/>
            <person name="Palmer M."/>
            <person name="Chavez-Ramirez B."/>
            <person name="Beukes C."/>
            <person name="Steenkamp E.T."/>
            <person name="Hirsch A.M."/>
            <person name="Manyaka P."/>
            <person name="Maluk M."/>
            <person name="Lafos M."/>
            <person name="Crook M."/>
            <person name="Gross E."/>
            <person name="Simon M.F."/>
            <person name="Bueno dos Reis Junior F."/>
            <person name="Poole P.S."/>
            <person name="Venter S.N."/>
            <person name="James E.K."/>
        </authorList>
    </citation>
    <scope>NUCLEOTIDE SEQUENCE [LARGE SCALE GENOMIC DNA]</scope>
    <source>
        <strain evidence="6 7">JPY 581</strain>
    </source>
</reference>
<evidence type="ECO:0000256" key="1">
    <source>
        <dbReference type="ARBA" id="ARBA00022448"/>
    </source>
</evidence>
<accession>A0A2N7WTG7</accession>
<organism evidence="6 7">
    <name type="scientific">Trinickia symbiotica</name>
    <dbReference type="NCBI Taxonomy" id="863227"/>
    <lineage>
        <taxon>Bacteria</taxon>
        <taxon>Pseudomonadati</taxon>
        <taxon>Pseudomonadota</taxon>
        <taxon>Betaproteobacteria</taxon>
        <taxon>Burkholderiales</taxon>
        <taxon>Burkholderiaceae</taxon>
        <taxon>Trinickia</taxon>
    </lineage>
</organism>